<keyword evidence="5 6" id="KW-0804">Transcription</keyword>
<proteinExistence type="inferred from homology"/>
<dbReference type="InterPro" id="IPR000838">
    <property type="entry name" value="RNA_pol_sigma70_ECF_CS"/>
</dbReference>
<evidence type="ECO:0000313" key="10">
    <source>
        <dbReference type="Proteomes" id="UP000199045"/>
    </source>
</evidence>
<dbReference type="GO" id="GO:0006352">
    <property type="term" value="P:DNA-templated transcription initiation"/>
    <property type="evidence" value="ECO:0007669"/>
    <property type="project" value="InterPro"/>
</dbReference>
<evidence type="ECO:0000256" key="3">
    <source>
        <dbReference type="ARBA" id="ARBA00023082"/>
    </source>
</evidence>
<reference evidence="9 10" key="1">
    <citation type="submission" date="2016-10" db="EMBL/GenBank/DDBJ databases">
        <authorList>
            <person name="de Groot N.N."/>
        </authorList>
    </citation>
    <scope>NUCLEOTIDE SEQUENCE [LARGE SCALE GENOMIC DNA]</scope>
    <source>
        <strain evidence="9 10">DSM 527</strain>
    </source>
</reference>
<dbReference type="InterPro" id="IPR007627">
    <property type="entry name" value="RNA_pol_sigma70_r2"/>
</dbReference>
<dbReference type="InterPro" id="IPR014284">
    <property type="entry name" value="RNA_pol_sigma-70_dom"/>
</dbReference>
<evidence type="ECO:0000259" key="8">
    <source>
        <dbReference type="Pfam" id="PF08281"/>
    </source>
</evidence>
<keyword evidence="3 6" id="KW-0731">Sigma factor</keyword>
<dbReference type="Proteomes" id="UP000199045">
    <property type="component" value="Unassembled WGS sequence"/>
</dbReference>
<dbReference type="Pfam" id="PF04542">
    <property type="entry name" value="Sigma70_r2"/>
    <property type="match status" value="1"/>
</dbReference>
<sequence length="198" mass="22947">MSTDSQHINEKALFLRIAEGEESAFRELYRLYGRLLFPFLIKLTASQDTADEIIQEVFLRVWLYRHTLPTIDHPRAWIFKIASNQAYTWLQKNMRATQAIRLHQDEQPTADNPVEVNLTVNDIRALVQQAIAELPPQRRRIYLLQREHGLKPAEIASELGISVSTVKNTLLVATKAIREKVEKGGYLPYWLILLLLKM</sequence>
<dbReference type="InterPro" id="IPR013249">
    <property type="entry name" value="RNA_pol_sigma70_r4_t2"/>
</dbReference>
<keyword evidence="4 6" id="KW-0238">DNA-binding</keyword>
<dbReference type="PROSITE" id="PS01063">
    <property type="entry name" value="SIGMA70_ECF"/>
    <property type="match status" value="1"/>
</dbReference>
<dbReference type="InterPro" id="IPR039425">
    <property type="entry name" value="RNA_pol_sigma-70-like"/>
</dbReference>
<dbReference type="GO" id="GO:0016987">
    <property type="term" value="F:sigma factor activity"/>
    <property type="evidence" value="ECO:0007669"/>
    <property type="project" value="UniProtKB-KW"/>
</dbReference>
<dbReference type="NCBIfam" id="TIGR02937">
    <property type="entry name" value="sigma70-ECF"/>
    <property type="match status" value="1"/>
</dbReference>
<dbReference type="CDD" id="cd06171">
    <property type="entry name" value="Sigma70_r4"/>
    <property type="match status" value="1"/>
</dbReference>
<dbReference type="InterPro" id="IPR013324">
    <property type="entry name" value="RNA_pol_sigma_r3/r4-like"/>
</dbReference>
<gene>
    <name evidence="9" type="ORF">SAMN04488121_1031056</name>
</gene>
<name>A0A1G7SXB8_CHIFI</name>
<evidence type="ECO:0000256" key="1">
    <source>
        <dbReference type="ARBA" id="ARBA00010641"/>
    </source>
</evidence>
<keyword evidence="2 6" id="KW-0805">Transcription regulation</keyword>
<evidence type="ECO:0000256" key="6">
    <source>
        <dbReference type="RuleBase" id="RU000716"/>
    </source>
</evidence>
<dbReference type="PANTHER" id="PTHR43133:SF46">
    <property type="entry name" value="RNA POLYMERASE SIGMA-70 FACTOR ECF SUBFAMILY"/>
    <property type="match status" value="1"/>
</dbReference>
<dbReference type="SUPFAM" id="SSF88659">
    <property type="entry name" value="Sigma3 and sigma4 domains of RNA polymerase sigma factors"/>
    <property type="match status" value="1"/>
</dbReference>
<dbReference type="InterPro" id="IPR013325">
    <property type="entry name" value="RNA_pol_sigma_r2"/>
</dbReference>
<dbReference type="Gene3D" id="1.10.1740.10">
    <property type="match status" value="1"/>
</dbReference>
<accession>A0A1G7SXB8</accession>
<evidence type="ECO:0000256" key="2">
    <source>
        <dbReference type="ARBA" id="ARBA00023015"/>
    </source>
</evidence>
<dbReference type="PANTHER" id="PTHR43133">
    <property type="entry name" value="RNA POLYMERASE ECF-TYPE SIGMA FACTO"/>
    <property type="match status" value="1"/>
</dbReference>
<organism evidence="9 10">
    <name type="scientific">Chitinophaga filiformis</name>
    <name type="common">Myxococcus filiformis</name>
    <name type="synonym">Flexibacter filiformis</name>
    <dbReference type="NCBI Taxonomy" id="104663"/>
    <lineage>
        <taxon>Bacteria</taxon>
        <taxon>Pseudomonadati</taxon>
        <taxon>Bacteroidota</taxon>
        <taxon>Chitinophagia</taxon>
        <taxon>Chitinophagales</taxon>
        <taxon>Chitinophagaceae</taxon>
        <taxon>Chitinophaga</taxon>
    </lineage>
</organism>
<dbReference type="Pfam" id="PF08281">
    <property type="entry name" value="Sigma70_r4_2"/>
    <property type="match status" value="1"/>
</dbReference>
<protein>
    <recommendedName>
        <fullName evidence="6">RNA polymerase sigma factor</fullName>
    </recommendedName>
</protein>
<dbReference type="RefSeq" id="WP_089834087.1">
    <property type="nucleotide sequence ID" value="NZ_FNBN01000003.1"/>
</dbReference>
<evidence type="ECO:0000256" key="5">
    <source>
        <dbReference type="ARBA" id="ARBA00023163"/>
    </source>
</evidence>
<dbReference type="AlphaFoldDB" id="A0A1G7SXB8"/>
<feature type="domain" description="RNA polymerase sigma factor 70 region 4 type 2" evidence="8">
    <location>
        <begin position="126"/>
        <end position="170"/>
    </location>
</feature>
<dbReference type="EMBL" id="FNBN01000003">
    <property type="protein sequence ID" value="SDG27717.1"/>
    <property type="molecule type" value="Genomic_DNA"/>
</dbReference>
<evidence type="ECO:0000313" key="9">
    <source>
        <dbReference type="EMBL" id="SDG27717.1"/>
    </source>
</evidence>
<evidence type="ECO:0000256" key="4">
    <source>
        <dbReference type="ARBA" id="ARBA00023125"/>
    </source>
</evidence>
<comment type="similarity">
    <text evidence="1 6">Belongs to the sigma-70 factor family. ECF subfamily.</text>
</comment>
<dbReference type="STRING" id="104663.SAMN04488121_1031056"/>
<dbReference type="InterPro" id="IPR036388">
    <property type="entry name" value="WH-like_DNA-bd_sf"/>
</dbReference>
<feature type="domain" description="RNA polymerase sigma-70 region 2" evidence="7">
    <location>
        <begin position="28"/>
        <end position="95"/>
    </location>
</feature>
<dbReference type="SUPFAM" id="SSF88946">
    <property type="entry name" value="Sigma2 domain of RNA polymerase sigma factors"/>
    <property type="match status" value="1"/>
</dbReference>
<dbReference type="OrthoDB" id="799938at2"/>
<dbReference type="GO" id="GO:0003677">
    <property type="term" value="F:DNA binding"/>
    <property type="evidence" value="ECO:0007669"/>
    <property type="project" value="UniProtKB-KW"/>
</dbReference>
<dbReference type="Gene3D" id="1.10.10.10">
    <property type="entry name" value="Winged helix-like DNA-binding domain superfamily/Winged helix DNA-binding domain"/>
    <property type="match status" value="1"/>
</dbReference>
<evidence type="ECO:0000259" key="7">
    <source>
        <dbReference type="Pfam" id="PF04542"/>
    </source>
</evidence>